<organism evidence="2 3">
    <name type="scientific">Desulfobacter postgatei 2ac9</name>
    <dbReference type="NCBI Taxonomy" id="879212"/>
    <lineage>
        <taxon>Bacteria</taxon>
        <taxon>Pseudomonadati</taxon>
        <taxon>Thermodesulfobacteriota</taxon>
        <taxon>Desulfobacteria</taxon>
        <taxon>Desulfobacterales</taxon>
        <taxon>Desulfobacteraceae</taxon>
        <taxon>Desulfobacter</taxon>
    </lineage>
</organism>
<dbReference type="OrthoDB" id="9811074at2"/>
<sequence>MNQNERICHEKTPKGIQTALDSLAMRKPGLSSLVSSFGPVLVAKAELTERLSENEINKTGLREFDWIRFHRGVHLFAITGLMDFRKEFKQAAQMILPPMAEAFAGIRPDIEAINSNIEDNSFDADDCVQAFVKNDTRIINAFAARAGTRPDIFRFTLAQIAEPFKQIQARAFSPMIEEHEWPHGHCPMCGSFPAVAGLIGEGGERRWLQCSVCAHEWRFRRHTCPRCENNDQNLFEYFSDQDSPAKDAEGVSVCKLCNTYLLTIDLGQTIDPVNMDVAAMGMIGLEIQAREKGYSPQAEMLWNLTMNETDVTGE</sequence>
<gene>
    <name evidence="2" type="ORF">DespoDRAFT_02031</name>
</gene>
<reference evidence="2 3" key="1">
    <citation type="submission" date="2011-09" db="EMBL/GenBank/DDBJ databases">
        <authorList>
            <consortium name="US DOE Joint Genome Institute (JGI-PGF)"/>
            <person name="Lucas S."/>
            <person name="Han J."/>
            <person name="Lapidus A."/>
            <person name="Cheng J.-F."/>
            <person name="Goodwin L."/>
            <person name="Pitluck S."/>
            <person name="Peters L."/>
            <person name="Land M.L."/>
            <person name="Hauser L."/>
            <person name="Orellana R."/>
            <person name="Lovley D."/>
            <person name="Woyke T.J."/>
        </authorList>
    </citation>
    <scope>NUCLEOTIDE SEQUENCE [LARGE SCALE GENOMIC DNA]</scope>
    <source>
        <strain evidence="2 3">2ac9</strain>
    </source>
</reference>
<dbReference type="AlphaFoldDB" id="I5B367"/>
<proteinExistence type="predicted"/>
<evidence type="ECO:0000259" key="1">
    <source>
        <dbReference type="Pfam" id="PF24859"/>
    </source>
</evidence>
<dbReference type="InterPro" id="IPR056797">
    <property type="entry name" value="FdhE_central"/>
</dbReference>
<dbReference type="Gene3D" id="3.90.1670.10">
    <property type="entry name" value="FdhE-like domain"/>
    <property type="match status" value="1"/>
</dbReference>
<dbReference type="HOGENOM" id="CLU_071015_0_0_7"/>
<reference evidence="2 3" key="2">
    <citation type="submission" date="2012-02" db="EMBL/GenBank/DDBJ databases">
        <title>Improved High-Quality Draft sequence of Desulfobacter postgatei 2ac9.</title>
        <authorList>
            <consortium name="US DOE Joint Genome Institute"/>
            <person name="Lucas S."/>
            <person name="Han J."/>
            <person name="Lapidus A."/>
            <person name="Cheng J.-F."/>
            <person name="Goodwin L."/>
            <person name="Pitluck S."/>
            <person name="Peters L."/>
            <person name="Ovchinnikova G."/>
            <person name="Held B."/>
            <person name="Detter J.C."/>
            <person name="Han C."/>
            <person name="Tapia R."/>
            <person name="Land M."/>
            <person name="Hauser L."/>
            <person name="Kyrpides N."/>
            <person name="Ivanova N."/>
            <person name="Pagani I."/>
            <person name="Orellana R."/>
            <person name="Lovley D."/>
            <person name="Woyke T."/>
        </authorList>
    </citation>
    <scope>NUCLEOTIDE SEQUENCE [LARGE SCALE GENOMIC DNA]</scope>
    <source>
        <strain evidence="2 3">2ac9</strain>
    </source>
</reference>
<name>I5B367_9BACT</name>
<dbReference type="Pfam" id="PF24859">
    <property type="entry name" value="FdhE_central"/>
    <property type="match status" value="1"/>
</dbReference>
<evidence type="ECO:0000313" key="3">
    <source>
        <dbReference type="Proteomes" id="UP000005778"/>
    </source>
</evidence>
<dbReference type="InterPro" id="IPR024064">
    <property type="entry name" value="FdhE-like_sf"/>
</dbReference>
<dbReference type="GO" id="GO:0051604">
    <property type="term" value="P:protein maturation"/>
    <property type="evidence" value="ECO:0007669"/>
    <property type="project" value="TreeGrafter"/>
</dbReference>
<dbReference type="EMBL" id="CM001488">
    <property type="protein sequence ID" value="EIM63930.1"/>
    <property type="molecule type" value="Genomic_DNA"/>
</dbReference>
<protein>
    <submittedName>
        <fullName evidence="2">Uncharacterized protein involved in formate dehydrogenase formation</fullName>
    </submittedName>
</protein>
<dbReference type="PANTHER" id="PTHR37689">
    <property type="entry name" value="PROTEIN FDHE"/>
    <property type="match status" value="1"/>
</dbReference>
<dbReference type="eggNOG" id="COG3058">
    <property type="taxonomic scope" value="Bacteria"/>
</dbReference>
<keyword evidence="3" id="KW-1185">Reference proteome</keyword>
<dbReference type="STRING" id="879212.DespoDRAFT_02031"/>
<dbReference type="PANTHER" id="PTHR37689:SF1">
    <property type="entry name" value="PROTEIN FDHE"/>
    <property type="match status" value="1"/>
</dbReference>
<dbReference type="InterPro" id="IPR006452">
    <property type="entry name" value="Formate_DH_accessory"/>
</dbReference>
<dbReference type="GO" id="GO:0005829">
    <property type="term" value="C:cytosol"/>
    <property type="evidence" value="ECO:0007669"/>
    <property type="project" value="TreeGrafter"/>
</dbReference>
<feature type="domain" description="FdhE central" evidence="1">
    <location>
        <begin position="185"/>
        <end position="221"/>
    </location>
</feature>
<dbReference type="SUPFAM" id="SSF144020">
    <property type="entry name" value="FdhE-like"/>
    <property type="match status" value="1"/>
</dbReference>
<evidence type="ECO:0000313" key="2">
    <source>
        <dbReference type="EMBL" id="EIM63930.1"/>
    </source>
</evidence>
<dbReference type="CDD" id="cd16341">
    <property type="entry name" value="FdhE"/>
    <property type="match status" value="1"/>
</dbReference>
<accession>I5B367</accession>
<dbReference type="GO" id="GO:0008199">
    <property type="term" value="F:ferric iron binding"/>
    <property type="evidence" value="ECO:0007669"/>
    <property type="project" value="TreeGrafter"/>
</dbReference>
<dbReference type="Proteomes" id="UP000005778">
    <property type="component" value="Chromosome"/>
</dbReference>
<dbReference type="RefSeq" id="WP_004073316.1">
    <property type="nucleotide sequence ID" value="NZ_CM001488.1"/>
</dbReference>